<proteinExistence type="inferred from homology"/>
<feature type="domain" description="Glycosyltransferase 2-like" evidence="4">
    <location>
        <begin position="5"/>
        <end position="170"/>
    </location>
</feature>
<dbReference type="RefSeq" id="WP_123118823.1">
    <property type="nucleotide sequence ID" value="NZ_RJJR01000001.1"/>
</dbReference>
<name>A0A3M9NQ54_9BACT</name>
<sequence length="267" mass="30730">MEKLLIIPTYNEKENVTSLLKAVFNLQQGFHVLIIDDGSPDGTAEIVKNLFNTYPGRLFLEERRGKFGLGTAYLHGFRWALNRGYEFIFEMDCDFSHNPKDLDKLYRACKYGGADVSVGSRYVKEGKVENWPALRIFISKGASIYTRMITFMPVKDPTAGFVCYRSYVLEAINFEKISFVGYAFQIEMKFAAWKLGFKIKEVPITFIDRQYGVSKMNKGIVKEGIFGVLKLKWMSIFKNYRNRVKNYDSLFKNEPELTPVEQNGSGN</sequence>
<dbReference type="FunFam" id="3.90.550.10:FF:000122">
    <property type="entry name" value="Dolichol-phosphate mannosyltransferase subunit 1"/>
    <property type="match status" value="1"/>
</dbReference>
<dbReference type="PANTHER" id="PTHR43398">
    <property type="entry name" value="DOLICHOL-PHOSPHATE MANNOSYLTRANSFERASE SUBUNIT 1"/>
    <property type="match status" value="1"/>
</dbReference>
<dbReference type="CDD" id="cd06442">
    <property type="entry name" value="DPM1_like"/>
    <property type="match status" value="1"/>
</dbReference>
<dbReference type="Gene3D" id="3.90.550.10">
    <property type="entry name" value="Spore Coat Polysaccharide Biosynthesis Protein SpsA, Chain A"/>
    <property type="match status" value="1"/>
</dbReference>
<comment type="similarity">
    <text evidence="1">Belongs to the glycosyltransferase 2 family.</text>
</comment>
<dbReference type="GO" id="GO:0009247">
    <property type="term" value="P:glycolipid biosynthetic process"/>
    <property type="evidence" value="ECO:0007669"/>
    <property type="project" value="TreeGrafter"/>
</dbReference>
<evidence type="ECO:0000313" key="5">
    <source>
        <dbReference type="EMBL" id="RNI39932.1"/>
    </source>
</evidence>
<dbReference type="OrthoDB" id="9810303at2"/>
<keyword evidence="2" id="KW-0328">Glycosyltransferase</keyword>
<comment type="caution">
    <text evidence="5">The sequence shown here is derived from an EMBL/GenBank/DDBJ whole genome shotgun (WGS) entry which is preliminary data.</text>
</comment>
<dbReference type="SUPFAM" id="SSF53448">
    <property type="entry name" value="Nucleotide-diphospho-sugar transferases"/>
    <property type="match status" value="1"/>
</dbReference>
<gene>
    <name evidence="5" type="ORF">EFY79_01115</name>
</gene>
<dbReference type="Proteomes" id="UP000267223">
    <property type="component" value="Unassembled WGS sequence"/>
</dbReference>
<dbReference type="GO" id="GO:0004582">
    <property type="term" value="F:dolichyl-phosphate beta-D-mannosyltransferase activity"/>
    <property type="evidence" value="ECO:0007669"/>
    <property type="project" value="InterPro"/>
</dbReference>
<evidence type="ECO:0000256" key="1">
    <source>
        <dbReference type="ARBA" id="ARBA00006739"/>
    </source>
</evidence>
<protein>
    <submittedName>
        <fullName evidence="5">Polyprenol monophosphomannose synthase</fullName>
    </submittedName>
</protein>
<dbReference type="InterPro" id="IPR029044">
    <property type="entry name" value="Nucleotide-diphossugar_trans"/>
</dbReference>
<keyword evidence="6" id="KW-1185">Reference proteome</keyword>
<dbReference type="EMBL" id="RJJR01000001">
    <property type="protein sequence ID" value="RNI39932.1"/>
    <property type="molecule type" value="Genomic_DNA"/>
</dbReference>
<dbReference type="InterPro" id="IPR001173">
    <property type="entry name" value="Glyco_trans_2-like"/>
</dbReference>
<dbReference type="InterPro" id="IPR039528">
    <property type="entry name" value="DPM1-like"/>
</dbReference>
<evidence type="ECO:0000259" key="4">
    <source>
        <dbReference type="Pfam" id="PF00535"/>
    </source>
</evidence>
<keyword evidence="3" id="KW-0808">Transferase</keyword>
<dbReference type="AlphaFoldDB" id="A0A3M9NQ54"/>
<dbReference type="GO" id="GO:0016020">
    <property type="term" value="C:membrane"/>
    <property type="evidence" value="ECO:0007669"/>
    <property type="project" value="GOC"/>
</dbReference>
<reference evidence="5 6" key="1">
    <citation type="submission" date="2018-11" db="EMBL/GenBank/DDBJ databases">
        <title>Draft genome sequence of Ferruginibacter sp. BO-59.</title>
        <authorList>
            <person name="Im W.T."/>
        </authorList>
    </citation>
    <scope>NUCLEOTIDE SEQUENCE [LARGE SCALE GENOMIC DNA]</scope>
    <source>
        <strain evidence="5 6">BO-59</strain>
    </source>
</reference>
<evidence type="ECO:0000256" key="2">
    <source>
        <dbReference type="ARBA" id="ARBA00022676"/>
    </source>
</evidence>
<dbReference type="Pfam" id="PF00535">
    <property type="entry name" value="Glycos_transf_2"/>
    <property type="match status" value="1"/>
</dbReference>
<evidence type="ECO:0000313" key="6">
    <source>
        <dbReference type="Proteomes" id="UP000267223"/>
    </source>
</evidence>
<dbReference type="PANTHER" id="PTHR43398:SF1">
    <property type="entry name" value="DOLICHOL-PHOSPHATE MANNOSYLTRANSFERASE SUBUNIT 1"/>
    <property type="match status" value="1"/>
</dbReference>
<accession>A0A3M9NQ54</accession>
<organism evidence="5 6">
    <name type="scientific">Hanamia caeni</name>
    <dbReference type="NCBI Taxonomy" id="2294116"/>
    <lineage>
        <taxon>Bacteria</taxon>
        <taxon>Pseudomonadati</taxon>
        <taxon>Bacteroidota</taxon>
        <taxon>Chitinophagia</taxon>
        <taxon>Chitinophagales</taxon>
        <taxon>Chitinophagaceae</taxon>
        <taxon>Hanamia</taxon>
    </lineage>
</organism>
<evidence type="ECO:0000256" key="3">
    <source>
        <dbReference type="ARBA" id="ARBA00022679"/>
    </source>
</evidence>